<evidence type="ECO:0000259" key="2">
    <source>
        <dbReference type="PROSITE" id="PS51186"/>
    </source>
</evidence>
<evidence type="ECO:0000256" key="1">
    <source>
        <dbReference type="SAM" id="MobiDB-lite"/>
    </source>
</evidence>
<reference evidence="3 4" key="1">
    <citation type="submission" date="2022-10" db="EMBL/GenBank/DDBJ databases">
        <title>The complete genomes of actinobacterial strains from the NBC collection.</title>
        <authorList>
            <person name="Joergensen T.S."/>
            <person name="Alvarez Arevalo M."/>
            <person name="Sterndorff E.B."/>
            <person name="Faurdal D."/>
            <person name="Vuksanovic O."/>
            <person name="Mourched A.-S."/>
            <person name="Charusanti P."/>
            <person name="Shaw S."/>
            <person name="Blin K."/>
            <person name="Weber T."/>
        </authorList>
    </citation>
    <scope>NUCLEOTIDE SEQUENCE [LARGE SCALE GENOMIC DNA]</scope>
    <source>
        <strain evidence="3 4">NBC_00156</strain>
    </source>
</reference>
<accession>A0ABZ1KH33</accession>
<organism evidence="3 4">
    <name type="scientific">Streptomyces achromogenes</name>
    <dbReference type="NCBI Taxonomy" id="67255"/>
    <lineage>
        <taxon>Bacteria</taxon>
        <taxon>Bacillati</taxon>
        <taxon>Actinomycetota</taxon>
        <taxon>Actinomycetes</taxon>
        <taxon>Kitasatosporales</taxon>
        <taxon>Streptomycetaceae</taxon>
        <taxon>Streptomyces</taxon>
    </lineage>
</organism>
<dbReference type="SUPFAM" id="SSF55729">
    <property type="entry name" value="Acyl-CoA N-acyltransferases (Nat)"/>
    <property type="match status" value="1"/>
</dbReference>
<feature type="compositionally biased region" description="Acidic residues" evidence="1">
    <location>
        <begin position="346"/>
        <end position="369"/>
    </location>
</feature>
<dbReference type="Gene3D" id="3.40.50.1000">
    <property type="entry name" value="HAD superfamily/HAD-like"/>
    <property type="match status" value="1"/>
</dbReference>
<dbReference type="GeneID" id="97279129"/>
<keyword evidence="4" id="KW-1185">Reference proteome</keyword>
<dbReference type="SUPFAM" id="SSF56784">
    <property type="entry name" value="HAD-like"/>
    <property type="match status" value="1"/>
</dbReference>
<protein>
    <submittedName>
        <fullName evidence="3">HAD-IIIC family phosphatase</fullName>
    </submittedName>
</protein>
<dbReference type="NCBIfam" id="TIGR01686">
    <property type="entry name" value="FkbH"/>
    <property type="match status" value="1"/>
</dbReference>
<proteinExistence type="predicted"/>
<gene>
    <name evidence="3" type="ORF">OG350_01855</name>
</gene>
<dbReference type="RefSeq" id="WP_405444835.1">
    <property type="nucleotide sequence ID" value="NZ_CP108164.1"/>
</dbReference>
<evidence type="ECO:0000313" key="4">
    <source>
        <dbReference type="Proteomes" id="UP001622557"/>
    </source>
</evidence>
<dbReference type="InterPro" id="IPR023214">
    <property type="entry name" value="HAD_sf"/>
</dbReference>
<dbReference type="PROSITE" id="PS51186">
    <property type="entry name" value="GNAT"/>
    <property type="match status" value="1"/>
</dbReference>
<dbReference type="InterPro" id="IPR000182">
    <property type="entry name" value="GNAT_dom"/>
</dbReference>
<dbReference type="InterPro" id="IPR010033">
    <property type="entry name" value="HAD_SF_ppase_IIIC"/>
</dbReference>
<dbReference type="InterPro" id="IPR036412">
    <property type="entry name" value="HAD-like_sf"/>
</dbReference>
<dbReference type="Gene3D" id="3.40.630.30">
    <property type="match status" value="1"/>
</dbReference>
<feature type="region of interest" description="Disordered" evidence="1">
    <location>
        <begin position="328"/>
        <end position="369"/>
    </location>
</feature>
<evidence type="ECO:0000313" key="3">
    <source>
        <dbReference type="EMBL" id="WTQ79115.1"/>
    </source>
</evidence>
<feature type="domain" description="N-acetyltransferase" evidence="2">
    <location>
        <begin position="185"/>
        <end position="330"/>
    </location>
</feature>
<name>A0ABZ1KH33_STRAH</name>
<dbReference type="NCBIfam" id="TIGR01681">
    <property type="entry name" value="HAD-SF-IIIC"/>
    <property type="match status" value="1"/>
</dbReference>
<dbReference type="EMBL" id="CP108164">
    <property type="protein sequence ID" value="WTQ79115.1"/>
    <property type="molecule type" value="Genomic_DNA"/>
</dbReference>
<dbReference type="InterPro" id="IPR016181">
    <property type="entry name" value="Acyl_CoA_acyltransferase"/>
</dbReference>
<dbReference type="InterPro" id="IPR010037">
    <property type="entry name" value="FkbH_domain"/>
</dbReference>
<dbReference type="Proteomes" id="UP001622557">
    <property type="component" value="Chromosome"/>
</dbReference>
<sequence length="369" mass="40458">MTAAVGLPTVKCLVWDLDDTLWDGVVLEGDRPKPFAAALRTLDTLDSRGILHAVASRGERDVAERWLEECGLADRFVALEIGWGAKSDAVAAVAETLNIGIDTLAFIDNDAFERGEVAAAHPTVRCYPADQVDALPDLDDFRPPFVTSESRQRRAMYQAEQRRKAAEESTSGSQAEFLASLGLTLTVRRARPGDLERAHELTVRTHQLNSTGLTFSLEELRDLAASPRHEVLVARLTDRFGSYGTIGLAVSDLLDGEQRLRLLLMSCRVLSRGMGRVLIGHIVRRARAAGRVPRAEFVSTAHNRITLVTLGFAGFVPVERDGDRMLLEHRPDRGEPDSPHVRVIDEDTDAGTEEEDKDAGTEEGEGTTT</sequence>
<feature type="compositionally biased region" description="Basic and acidic residues" evidence="1">
    <location>
        <begin position="328"/>
        <end position="345"/>
    </location>
</feature>